<evidence type="ECO:0008006" key="4">
    <source>
        <dbReference type="Google" id="ProtNLM"/>
    </source>
</evidence>
<evidence type="ECO:0000313" key="2">
    <source>
        <dbReference type="EMBL" id="CAL1592489.1"/>
    </source>
</evidence>
<keyword evidence="1" id="KW-0472">Membrane</keyword>
<accession>A0AAV2KWE8</accession>
<name>A0AAV2KWE8_KNICA</name>
<sequence>MWILRLWVLQILILQLWILQLWVLQLCILQLWILQLWILQLWILPPGARINGRKNDLDLATSPTAATESECLHLSCVYTSVYTSVCTCVYTCVCTCVYTSVCTYVYTCVYTIPTSAPGGLSLTSAPGGLSLTLAPGGLSLIHVYSKCLRIMVSPDLCDGNCPVLNPHLLRGSAECCGRARHETDEPQLHQTPTIGVLFWGREKPCSLFSTGRGPCERVVTYFRLLNEIILCDVPVLCSRVEKGLG</sequence>
<keyword evidence="1" id="KW-1133">Transmembrane helix</keyword>
<dbReference type="AlphaFoldDB" id="A0AAV2KWE8"/>
<feature type="transmembrane region" description="Helical" evidence="1">
    <location>
        <begin position="20"/>
        <end position="44"/>
    </location>
</feature>
<gene>
    <name evidence="2" type="ORF">KC01_LOCUS21735</name>
</gene>
<evidence type="ECO:0000256" key="1">
    <source>
        <dbReference type="SAM" id="Phobius"/>
    </source>
</evidence>
<keyword evidence="1" id="KW-0812">Transmembrane</keyword>
<proteinExistence type="predicted"/>
<organism evidence="2 3">
    <name type="scientific">Knipowitschia caucasica</name>
    <name type="common">Caucasian dwarf goby</name>
    <name type="synonym">Pomatoschistus caucasicus</name>
    <dbReference type="NCBI Taxonomy" id="637954"/>
    <lineage>
        <taxon>Eukaryota</taxon>
        <taxon>Metazoa</taxon>
        <taxon>Chordata</taxon>
        <taxon>Craniata</taxon>
        <taxon>Vertebrata</taxon>
        <taxon>Euteleostomi</taxon>
        <taxon>Actinopterygii</taxon>
        <taxon>Neopterygii</taxon>
        <taxon>Teleostei</taxon>
        <taxon>Neoteleostei</taxon>
        <taxon>Acanthomorphata</taxon>
        <taxon>Gobiaria</taxon>
        <taxon>Gobiiformes</taxon>
        <taxon>Gobioidei</taxon>
        <taxon>Gobiidae</taxon>
        <taxon>Gobiinae</taxon>
        <taxon>Knipowitschia</taxon>
    </lineage>
</organism>
<evidence type="ECO:0000313" key="3">
    <source>
        <dbReference type="Proteomes" id="UP001497482"/>
    </source>
</evidence>
<dbReference type="EMBL" id="OZ035824">
    <property type="protein sequence ID" value="CAL1592489.1"/>
    <property type="molecule type" value="Genomic_DNA"/>
</dbReference>
<dbReference type="Proteomes" id="UP001497482">
    <property type="component" value="Chromosome 2"/>
</dbReference>
<protein>
    <recommendedName>
        <fullName evidence="4">Secreted protein</fullName>
    </recommendedName>
</protein>
<reference evidence="2 3" key="1">
    <citation type="submission" date="2024-04" db="EMBL/GenBank/DDBJ databases">
        <authorList>
            <person name="Waldvogel A.-M."/>
            <person name="Schoenle A."/>
        </authorList>
    </citation>
    <scope>NUCLEOTIDE SEQUENCE [LARGE SCALE GENOMIC DNA]</scope>
</reference>
<keyword evidence="3" id="KW-1185">Reference proteome</keyword>